<dbReference type="NCBIfam" id="TIGR04225">
    <property type="entry name" value="CshA_fibril_rpt"/>
    <property type="match status" value="6"/>
</dbReference>
<dbReference type="Pfam" id="PF20009">
    <property type="entry name" value="GEVED"/>
    <property type="match status" value="1"/>
</dbReference>
<feature type="region of interest" description="Disordered" evidence="6">
    <location>
        <begin position="95"/>
        <end position="243"/>
    </location>
</feature>
<dbReference type="Pfam" id="PF00746">
    <property type="entry name" value="Gram_pos_anchor"/>
    <property type="match status" value="1"/>
</dbReference>
<feature type="compositionally biased region" description="Polar residues" evidence="6">
    <location>
        <begin position="169"/>
        <end position="234"/>
    </location>
</feature>
<evidence type="ECO:0000256" key="6">
    <source>
        <dbReference type="SAM" id="MobiDB-lite"/>
    </source>
</evidence>
<feature type="compositionally biased region" description="Low complexity" evidence="6">
    <location>
        <begin position="958"/>
        <end position="969"/>
    </location>
</feature>
<evidence type="ECO:0000256" key="4">
    <source>
        <dbReference type="ARBA" id="ARBA00022729"/>
    </source>
</evidence>
<dbReference type="EMBL" id="RQTE01000003">
    <property type="protein sequence ID" value="RZI04943.1"/>
    <property type="molecule type" value="Genomic_DNA"/>
</dbReference>
<feature type="compositionally biased region" description="Polar residues" evidence="6">
    <location>
        <begin position="1538"/>
        <end position="1557"/>
    </location>
</feature>
<dbReference type="NCBIfam" id="TIGR01167">
    <property type="entry name" value="LPXTG_anchor"/>
    <property type="match status" value="1"/>
</dbReference>
<feature type="compositionally biased region" description="Polar residues" evidence="6">
    <location>
        <begin position="970"/>
        <end position="981"/>
    </location>
</feature>
<dbReference type="RefSeq" id="WP_130135190.1">
    <property type="nucleotide sequence ID" value="NZ_RQTE01000003.1"/>
</dbReference>
<dbReference type="InterPro" id="IPR005877">
    <property type="entry name" value="YSIRK_signal_dom"/>
</dbReference>
<evidence type="ECO:0000313" key="9">
    <source>
        <dbReference type="Proteomes" id="UP000293854"/>
    </source>
</evidence>
<keyword evidence="4" id="KW-0732">Signal</keyword>
<keyword evidence="3" id="KW-0964">Secreted</keyword>
<feature type="region of interest" description="Disordered" evidence="6">
    <location>
        <begin position="1537"/>
        <end position="1557"/>
    </location>
</feature>
<sequence length="1587" mass="170364">MKKRQNHFDFLPNIRNKYSIRKFSVGTASIIVSSLFFLGYSHEASASTENINPDTTVLSPDHQTSDSAPQNAQPAQGSIEENPKEVTADEINPNLTSANLNATGTTTNPTQNSSNIQEDKTVTSNKVKNTSDNPGIALKTTDSTKPAIPAQDIAQSEPQKEVAADTNDTESSPNEKQNTHQNVEVDNNQSQSSNEAAINNPTPKTDVTVSNPQTQTPDSTSQSAKLSNSSTNATDEMIGPDPAIQTNVSKASELSSLSKEQVNNINHQITWLDFSDTSAVSNYGQSDTGQMALQVGTKYEKEIMPGLVVTATVKSLQPFEATSIYERRAEGDADSGYNPKATNIVRKDAHDDEIDKPAYVVVTKQDSNWSHLKKAGVDTGEGLTNFGSNRNYGNVGATFEVKTTYNGQEVPANIVMSDGEEAKNIEALIYTTNGSGWELFANVKNEGNPENYHPITADDGYFIDSIDKGEHGKGKYYVSPDKNFGGLGTQIFGPNQTRQDHNSVPIVVTTGATEVSFFVNSTGIQTVQMGFVILDKGDAPSSYGEAIHAITETANVSQPFLGTQKADIDFDEQNKQAIDWQTDDINTPTSAKAADEGEQQLVGENQKYTVYNAADQTYALDIIANTGNNDTSYVRGWVDFNHNGVFDSNEASELVSLNRTGDEGKKITLLFNNAPQVTDTSLNYLGVRVRTSLAEDSVSLPNGVAYSGEVEDFEIKVIHPPRGEKSETTGLQGQIQTSKAVFNAFGRVDKDWPKENAIDTVKAIQIVDTDGNLVSSLSVPGEGQYDVAPGGTITFTPDPQFKGTAKGIVLRATDLNGNTSGWTSNTDENNLENINQGINGKTTMDAVYIPTVTPVTPTAEPAETTGLQGQKQAGTPTFEGGDPSVPINETIAPQLIDPNTGSKVSKLTIPNEGTYITNNDGTITFTPEPQFTGKASSITVERVDTNGTAIQTTYTPTVTPVTPVGTSVTSEGPQGQPQEGTPTFEGGNPSVPIDENVPPQLIDPNTGNEVDKVVIPDEGTYTIDPNGKITFTPEPHFIGDGSTIKVKRFDKNGTPVTATYTPNVSAVIPTAEPSESTGLQGQKQTGTPTFKEGHPLVPIDENSAPKLIDPNTGDKVSELTITHEGTYIANNDGTITFIPESQFTGKGTPITVERVDTNGTTVQTTYTPNVTPATPVGTSVTSEGPQGQPQEGTPTFEGGNPLIPIDETIPPKLIDPNNGDEVDKVNVPDEGTYTIDPNGKITFTPIPHFTGETKGIEVKRVDKNNTPVTATYTPKVTVVTPIGIPDISEGLQGQPQEGTPTFEGGNPLIPIDETVPPKLIDPNTGDEVDKVIVPDEGTYTIDPVGKITFTPVPHFTGDGSSVEVKRVDKNGTSVTAKYTPHVTPVTAEEQPPSTTDNQNHIQEKPVIKDKQPLKPTVQNIDPEPNAPITHEAVKNVVVSNENTSNVPTPNQDTSLQKANLIKKEKHTSISHIHPNDKVIATTDIPTVQHVKNPLTPEESYVSEKIALEKTNLESTIISVQPSEELHLQTPHKIKIEQKSAQNTPENKVNSLPQTGVQNSNTRTLLFGATLVLFGLAAFSRRKKENKS</sequence>
<feature type="compositionally biased region" description="Polar residues" evidence="6">
    <location>
        <begin position="95"/>
        <end position="133"/>
    </location>
</feature>
<keyword evidence="5" id="KW-0572">Peptidoglycan-anchor</keyword>
<accession>A0A4Q7CT69</accession>
<gene>
    <name evidence="8" type="ORF">EIG99_00225</name>
</gene>
<proteinExistence type="predicted"/>
<feature type="domain" description="Gram-positive cocci surface proteins LPxTG" evidence="7">
    <location>
        <begin position="1551"/>
        <end position="1587"/>
    </location>
</feature>
<keyword evidence="2" id="KW-0134">Cell wall</keyword>
<dbReference type="Pfam" id="PF19076">
    <property type="entry name" value="CshA_repeat"/>
    <property type="match status" value="6"/>
</dbReference>
<reference evidence="8 9" key="1">
    <citation type="submission" date="2018-11" db="EMBL/GenBank/DDBJ databases">
        <title>Genomic profiling of Staphylococcus species from a Poultry farm system in KwaZulu-Natal, South Africa.</title>
        <authorList>
            <person name="Amoako D.G."/>
            <person name="Somboro A.M."/>
            <person name="Abia A.L.K."/>
            <person name="Bester L.A."/>
            <person name="Essack S.Y."/>
        </authorList>
    </citation>
    <scope>NUCLEOTIDE SEQUENCE [LARGE SCALE GENOMIC DNA]</scope>
    <source>
        <strain evidence="8 9">SA11</strain>
    </source>
</reference>
<dbReference type="NCBIfam" id="TIGR01168">
    <property type="entry name" value="YSIRK_signal"/>
    <property type="match status" value="1"/>
</dbReference>
<feature type="compositionally biased region" description="Polar residues" evidence="6">
    <location>
        <begin position="50"/>
        <end position="76"/>
    </location>
</feature>
<evidence type="ECO:0000313" key="8">
    <source>
        <dbReference type="EMBL" id="RZI04943.1"/>
    </source>
</evidence>
<dbReference type="InterPro" id="IPR045474">
    <property type="entry name" value="GEVED"/>
</dbReference>
<evidence type="ECO:0000256" key="2">
    <source>
        <dbReference type="ARBA" id="ARBA00022512"/>
    </source>
</evidence>
<feature type="region of interest" description="Disordered" evidence="6">
    <location>
        <begin position="1168"/>
        <end position="1194"/>
    </location>
</feature>
<feature type="region of interest" description="Disordered" evidence="6">
    <location>
        <begin position="1071"/>
        <end position="1111"/>
    </location>
</feature>
<dbReference type="InterPro" id="IPR019931">
    <property type="entry name" value="LPXTG_anchor"/>
</dbReference>
<comment type="caution">
    <text evidence="8">The sequence shown here is derived from an EMBL/GenBank/DDBJ whole genome shotgun (WGS) entry which is preliminary data.</text>
</comment>
<organism evidence="8 9">
    <name type="scientific">Staphylococcus condimenti</name>
    <dbReference type="NCBI Taxonomy" id="70255"/>
    <lineage>
        <taxon>Bacteria</taxon>
        <taxon>Bacillati</taxon>
        <taxon>Bacillota</taxon>
        <taxon>Bacilli</taxon>
        <taxon>Bacillales</taxon>
        <taxon>Staphylococcaceae</taxon>
        <taxon>Staphylococcus</taxon>
    </lineage>
</organism>
<feature type="compositionally biased region" description="Polar residues" evidence="6">
    <location>
        <begin position="1176"/>
        <end position="1193"/>
    </location>
</feature>
<comment type="subcellular location">
    <subcellularLocation>
        <location evidence="1">Secreted</location>
        <location evidence="1">Cell wall</location>
        <topology evidence="1">Peptidoglycan-anchor</topology>
    </subcellularLocation>
</comment>
<dbReference type="Pfam" id="PF04650">
    <property type="entry name" value="YSIRK_signal"/>
    <property type="match status" value="1"/>
</dbReference>
<dbReference type="PROSITE" id="PS50847">
    <property type="entry name" value="GRAM_POS_ANCHORING"/>
    <property type="match status" value="1"/>
</dbReference>
<evidence type="ECO:0000256" key="5">
    <source>
        <dbReference type="ARBA" id="ARBA00023088"/>
    </source>
</evidence>
<dbReference type="InterPro" id="IPR026395">
    <property type="entry name" value="CshA_fibril"/>
</dbReference>
<evidence type="ECO:0000259" key="7">
    <source>
        <dbReference type="PROSITE" id="PS50847"/>
    </source>
</evidence>
<name>A0A4Q7CT69_9STAP</name>
<dbReference type="Proteomes" id="UP000293854">
    <property type="component" value="Unassembled WGS sequence"/>
</dbReference>
<feature type="compositionally biased region" description="Polar residues" evidence="6">
    <location>
        <begin position="1073"/>
        <end position="1088"/>
    </location>
</feature>
<protein>
    <submittedName>
        <fullName evidence="8">YSIRK-type signal peptide-containing protein</fullName>
    </submittedName>
</protein>
<evidence type="ECO:0000256" key="3">
    <source>
        <dbReference type="ARBA" id="ARBA00022525"/>
    </source>
</evidence>
<feature type="region of interest" description="Disordered" evidence="6">
    <location>
        <begin position="50"/>
        <end position="83"/>
    </location>
</feature>
<feature type="region of interest" description="Disordered" evidence="6">
    <location>
        <begin position="958"/>
        <end position="993"/>
    </location>
</feature>
<evidence type="ECO:0000256" key="1">
    <source>
        <dbReference type="ARBA" id="ARBA00004168"/>
    </source>
</evidence>